<proteinExistence type="predicted"/>
<feature type="region of interest" description="Disordered" evidence="1">
    <location>
        <begin position="282"/>
        <end position="308"/>
    </location>
</feature>
<dbReference type="InterPro" id="IPR039685">
    <property type="entry name" value="FANCE"/>
</dbReference>
<dbReference type="InterPro" id="IPR021025">
    <property type="entry name" value="Fanconi_anaemia_gr_E_prot_C"/>
</dbReference>
<feature type="compositionally biased region" description="Basic and acidic residues" evidence="1">
    <location>
        <begin position="299"/>
        <end position="308"/>
    </location>
</feature>
<comment type="caution">
    <text evidence="3">The sequence shown here is derived from an EMBL/GenBank/DDBJ whole genome shotgun (WGS) entry which is preliminary data.</text>
</comment>
<evidence type="ECO:0000313" key="3">
    <source>
        <dbReference type="EMBL" id="KAK7095726.1"/>
    </source>
</evidence>
<sequence length="652" mass="69877">MFSLCTQAMQVKAKEGEQLLSKVALPWRRPLSVLLQRSHDPHRLVAMATMVYRRGGKRTCESWDQLLTSLGNNHPCVDTAGNLCFQPMLLCFPETFIQGFLHFLLNQQDCVSPDSLHRFVRQLGQASGQRSPLVQPLMDRLVSLVADRCRLVDDGADEGGVCDREGGGGKDVLVRHGAVELDSASVHPGDKSESGVRDKSTVDIHCADRSKRGMSCGSGVGLGVGVGVGVGVPPCQDARESKSVCVSRSGAEDGRSKVCSNLSGITRMHSQHLTDLDAHTATLPSDLHPATLRSPSSSKRSERSCAVKDAQEADSSVIVVDSDGEEEVCVAVETGGSVGRDEADHRAVYANSQVDTTPAQLDHPGHGVADIEAEYKGDVQRLREALSSGEEDAPGDLDLDFLAALPASQVAAVCQGVGLAAVQSFLLPDVLQRVVTLSNKLSHGASTALVQAIITHTLMSMEETASRDMTSCLSDLAAAFPEQLAAVLCDCLQQAPLSSVQAEVMSSVCKSWDPPALLGFIRGVCRSDRQVDQHLVTVLQSAVNRHVDLNPDDLLAVLRVLETGAFPLAADVKYGRLVLTLVRAHRKQVRTLVVDVKYGRLVLTLVRAHRKQMTSLHSAVLHSIAGVHTSLVRKSLRSLVDSLPSLVDSLPS</sequence>
<gene>
    <name evidence="3" type="ORF">V1264_005098</name>
</gene>
<evidence type="ECO:0000256" key="1">
    <source>
        <dbReference type="SAM" id="MobiDB-lite"/>
    </source>
</evidence>
<feature type="domain" description="Fanconi Anaemia group E protein C-terminal" evidence="2">
    <location>
        <begin position="381"/>
        <end position="585"/>
    </location>
</feature>
<dbReference type="EMBL" id="JBAMIC010000014">
    <property type="protein sequence ID" value="KAK7095726.1"/>
    <property type="molecule type" value="Genomic_DNA"/>
</dbReference>
<reference evidence="3 4" key="1">
    <citation type="submission" date="2024-02" db="EMBL/GenBank/DDBJ databases">
        <title>Chromosome-scale genome assembly of the rough periwinkle Littorina saxatilis.</title>
        <authorList>
            <person name="De Jode A."/>
            <person name="Faria R."/>
            <person name="Formenti G."/>
            <person name="Sims Y."/>
            <person name="Smith T.P."/>
            <person name="Tracey A."/>
            <person name="Wood J.M.D."/>
            <person name="Zagrodzka Z.B."/>
            <person name="Johannesson K."/>
            <person name="Butlin R.K."/>
            <person name="Leder E.H."/>
        </authorList>
    </citation>
    <scope>NUCLEOTIDE SEQUENCE [LARGE SCALE GENOMIC DNA]</scope>
    <source>
        <strain evidence="3">Snail1</strain>
        <tissue evidence="3">Muscle</tissue>
    </source>
</reference>
<name>A0AAN9AYD0_9CAEN</name>
<keyword evidence="4" id="KW-1185">Reference proteome</keyword>
<dbReference type="GO" id="GO:0036297">
    <property type="term" value="P:interstrand cross-link repair"/>
    <property type="evidence" value="ECO:0007669"/>
    <property type="project" value="InterPro"/>
</dbReference>
<organism evidence="3 4">
    <name type="scientific">Littorina saxatilis</name>
    <dbReference type="NCBI Taxonomy" id="31220"/>
    <lineage>
        <taxon>Eukaryota</taxon>
        <taxon>Metazoa</taxon>
        <taxon>Spiralia</taxon>
        <taxon>Lophotrochozoa</taxon>
        <taxon>Mollusca</taxon>
        <taxon>Gastropoda</taxon>
        <taxon>Caenogastropoda</taxon>
        <taxon>Littorinimorpha</taxon>
        <taxon>Littorinoidea</taxon>
        <taxon>Littorinidae</taxon>
        <taxon>Littorina</taxon>
    </lineage>
</organism>
<protein>
    <recommendedName>
        <fullName evidence="2">Fanconi Anaemia group E protein C-terminal domain-containing protein</fullName>
    </recommendedName>
</protein>
<dbReference type="GO" id="GO:0043240">
    <property type="term" value="C:Fanconi anaemia nuclear complex"/>
    <property type="evidence" value="ECO:0007669"/>
    <property type="project" value="InterPro"/>
</dbReference>
<dbReference type="Gene3D" id="1.25.40.480">
    <property type="match status" value="2"/>
</dbReference>
<evidence type="ECO:0000313" key="4">
    <source>
        <dbReference type="Proteomes" id="UP001374579"/>
    </source>
</evidence>
<accession>A0AAN9AYD0</accession>
<dbReference type="Pfam" id="PF11510">
    <property type="entry name" value="FA_FANCE"/>
    <property type="match status" value="1"/>
</dbReference>
<dbReference type="AlphaFoldDB" id="A0AAN9AYD0"/>
<dbReference type="PANTHER" id="PTHR32094:SF5">
    <property type="entry name" value="FANCONI ANEMIA GROUP E PROTEIN"/>
    <property type="match status" value="1"/>
</dbReference>
<dbReference type="PANTHER" id="PTHR32094">
    <property type="entry name" value="FANCONI ANEMIA GROUP E PROTEIN"/>
    <property type="match status" value="1"/>
</dbReference>
<evidence type="ECO:0000259" key="2">
    <source>
        <dbReference type="Pfam" id="PF11510"/>
    </source>
</evidence>
<dbReference type="Proteomes" id="UP001374579">
    <property type="component" value="Unassembled WGS sequence"/>
</dbReference>